<gene>
    <name evidence="2" type="ORF">PGLA2088_LOCUS44949</name>
    <name evidence="1" type="ORF">PGLA2088_LOCUS9053</name>
</gene>
<dbReference type="EMBL" id="CAJNNW010035458">
    <property type="protein sequence ID" value="CAE8727889.1"/>
    <property type="molecule type" value="Genomic_DNA"/>
</dbReference>
<reference evidence="2" key="1">
    <citation type="submission" date="2021-02" db="EMBL/GenBank/DDBJ databases">
        <authorList>
            <person name="Dougan E. K."/>
            <person name="Rhodes N."/>
            <person name="Thang M."/>
            <person name="Chan C."/>
        </authorList>
    </citation>
    <scope>NUCLEOTIDE SEQUENCE</scope>
</reference>
<organism evidence="2 3">
    <name type="scientific">Polarella glacialis</name>
    <name type="common">Dinoflagellate</name>
    <dbReference type="NCBI Taxonomy" id="89957"/>
    <lineage>
        <taxon>Eukaryota</taxon>
        <taxon>Sar</taxon>
        <taxon>Alveolata</taxon>
        <taxon>Dinophyceae</taxon>
        <taxon>Suessiales</taxon>
        <taxon>Suessiaceae</taxon>
        <taxon>Polarella</taxon>
    </lineage>
</organism>
<dbReference type="AlphaFoldDB" id="A0A813LLK4"/>
<proteinExistence type="predicted"/>
<accession>A0A813LLK4</accession>
<evidence type="ECO:0000313" key="2">
    <source>
        <dbReference type="EMBL" id="CAE8727889.1"/>
    </source>
</evidence>
<evidence type="ECO:0000313" key="1">
    <source>
        <dbReference type="EMBL" id="CAE8651399.1"/>
    </source>
</evidence>
<evidence type="ECO:0000313" key="3">
    <source>
        <dbReference type="Proteomes" id="UP000626109"/>
    </source>
</evidence>
<sequence length="113" mass="12826">ESQFRGLTKDALWKAFFAKRVYYKKAEPNGTLSEELKRSEDQVEWDLIMEAFRVLSDEEARYEYEERNLAPHARLQLVGLRVMHESHLQDEVERSAKAAQAAAAAAAASATPS</sequence>
<protein>
    <submittedName>
        <fullName evidence="2">Uncharacterized protein</fullName>
    </submittedName>
</protein>
<dbReference type="EMBL" id="CAJNNW010009891">
    <property type="protein sequence ID" value="CAE8651399.1"/>
    <property type="molecule type" value="Genomic_DNA"/>
</dbReference>
<name>A0A813LLK4_POLGL</name>
<comment type="caution">
    <text evidence="2">The sequence shown here is derived from an EMBL/GenBank/DDBJ whole genome shotgun (WGS) entry which is preliminary data.</text>
</comment>
<feature type="non-terminal residue" evidence="2">
    <location>
        <position position="113"/>
    </location>
</feature>
<dbReference type="Proteomes" id="UP000626109">
    <property type="component" value="Unassembled WGS sequence"/>
</dbReference>